<organism evidence="1 2">
    <name type="scientific">Portunus trituberculatus</name>
    <name type="common">Swimming crab</name>
    <name type="synonym">Neptunus trituberculatus</name>
    <dbReference type="NCBI Taxonomy" id="210409"/>
    <lineage>
        <taxon>Eukaryota</taxon>
        <taxon>Metazoa</taxon>
        <taxon>Ecdysozoa</taxon>
        <taxon>Arthropoda</taxon>
        <taxon>Crustacea</taxon>
        <taxon>Multicrustacea</taxon>
        <taxon>Malacostraca</taxon>
        <taxon>Eumalacostraca</taxon>
        <taxon>Eucarida</taxon>
        <taxon>Decapoda</taxon>
        <taxon>Pleocyemata</taxon>
        <taxon>Brachyura</taxon>
        <taxon>Eubrachyura</taxon>
        <taxon>Portunoidea</taxon>
        <taxon>Portunidae</taxon>
        <taxon>Portuninae</taxon>
        <taxon>Portunus</taxon>
    </lineage>
</organism>
<name>A0A5B7EYD8_PORTR</name>
<evidence type="ECO:0000313" key="1">
    <source>
        <dbReference type="EMBL" id="MPC37334.1"/>
    </source>
</evidence>
<dbReference type="Proteomes" id="UP000324222">
    <property type="component" value="Unassembled WGS sequence"/>
</dbReference>
<gene>
    <name evidence="1" type="ORF">E2C01_030808</name>
</gene>
<accession>A0A5B7EYD8</accession>
<sequence length="89" mass="9965">MPVHLSKYPSSVYQCLYSSPSIPVLCINASTLCKYPSSVYQCLHSSPSIPVHDTITFPASDSVLEARPMKIFARLNLFDRDRLQNSVQC</sequence>
<dbReference type="AlphaFoldDB" id="A0A5B7EYD8"/>
<evidence type="ECO:0000313" key="2">
    <source>
        <dbReference type="Proteomes" id="UP000324222"/>
    </source>
</evidence>
<comment type="caution">
    <text evidence="1">The sequence shown here is derived from an EMBL/GenBank/DDBJ whole genome shotgun (WGS) entry which is preliminary data.</text>
</comment>
<protein>
    <submittedName>
        <fullName evidence="1">Uncharacterized protein</fullName>
    </submittedName>
</protein>
<keyword evidence="2" id="KW-1185">Reference proteome</keyword>
<proteinExistence type="predicted"/>
<reference evidence="1 2" key="1">
    <citation type="submission" date="2019-05" db="EMBL/GenBank/DDBJ databases">
        <title>Another draft genome of Portunus trituberculatus and its Hox gene families provides insights of decapod evolution.</title>
        <authorList>
            <person name="Jeong J.-H."/>
            <person name="Song I."/>
            <person name="Kim S."/>
            <person name="Choi T."/>
            <person name="Kim D."/>
            <person name="Ryu S."/>
            <person name="Kim W."/>
        </authorList>
    </citation>
    <scope>NUCLEOTIDE SEQUENCE [LARGE SCALE GENOMIC DNA]</scope>
    <source>
        <tissue evidence="1">Muscle</tissue>
    </source>
</reference>
<dbReference type="EMBL" id="VSRR010003751">
    <property type="protein sequence ID" value="MPC37334.1"/>
    <property type="molecule type" value="Genomic_DNA"/>
</dbReference>